<dbReference type="GO" id="GO:0005886">
    <property type="term" value="C:plasma membrane"/>
    <property type="evidence" value="ECO:0007669"/>
    <property type="project" value="UniProtKB-SubCell"/>
</dbReference>
<dbReference type="Pfam" id="PF13855">
    <property type="entry name" value="LRR_8"/>
    <property type="match status" value="4"/>
</dbReference>
<dbReference type="InterPro" id="IPR003591">
    <property type="entry name" value="Leu-rich_rpt_typical-subtyp"/>
</dbReference>
<name>A0A059DCL4_EUCGR</name>
<dbReference type="EMBL" id="KK198753">
    <property type="protein sequence ID" value="KCW88229.1"/>
    <property type="molecule type" value="Genomic_DNA"/>
</dbReference>
<dbReference type="SUPFAM" id="SSF52058">
    <property type="entry name" value="L domain-like"/>
    <property type="match status" value="3"/>
</dbReference>
<organism evidence="13">
    <name type="scientific">Eucalyptus grandis</name>
    <name type="common">Flooded gum</name>
    <dbReference type="NCBI Taxonomy" id="71139"/>
    <lineage>
        <taxon>Eukaryota</taxon>
        <taxon>Viridiplantae</taxon>
        <taxon>Streptophyta</taxon>
        <taxon>Embryophyta</taxon>
        <taxon>Tracheophyta</taxon>
        <taxon>Spermatophyta</taxon>
        <taxon>Magnoliopsida</taxon>
        <taxon>eudicotyledons</taxon>
        <taxon>Gunneridae</taxon>
        <taxon>Pentapetalae</taxon>
        <taxon>rosids</taxon>
        <taxon>malvids</taxon>
        <taxon>Myrtales</taxon>
        <taxon>Myrtaceae</taxon>
        <taxon>Myrtoideae</taxon>
        <taxon>Eucalypteae</taxon>
        <taxon>Eucalyptus</taxon>
    </lineage>
</organism>
<dbReference type="FunFam" id="3.80.10.10:FF:000111">
    <property type="entry name" value="LRR receptor-like serine/threonine-protein kinase ERECTA"/>
    <property type="match status" value="1"/>
</dbReference>
<evidence type="ECO:0000256" key="4">
    <source>
        <dbReference type="ARBA" id="ARBA00022614"/>
    </source>
</evidence>
<evidence type="ECO:0000256" key="6">
    <source>
        <dbReference type="ARBA" id="ARBA00022729"/>
    </source>
</evidence>
<reference evidence="13" key="1">
    <citation type="submission" date="2013-07" db="EMBL/GenBank/DDBJ databases">
        <title>The genome of Eucalyptus grandis.</title>
        <authorList>
            <person name="Schmutz J."/>
            <person name="Hayes R."/>
            <person name="Myburg A."/>
            <person name="Tuskan G."/>
            <person name="Grattapaglia D."/>
            <person name="Rokhsar D.S."/>
        </authorList>
    </citation>
    <scope>NUCLEOTIDE SEQUENCE</scope>
    <source>
        <tissue evidence="13">Leaf extractions</tissue>
    </source>
</reference>
<keyword evidence="3" id="KW-1003">Cell membrane</keyword>
<keyword evidence="5 12" id="KW-0812">Transmembrane</keyword>
<keyword evidence="8 12" id="KW-1133">Transmembrane helix</keyword>
<dbReference type="PRINTS" id="PR00019">
    <property type="entry name" value="LEURICHRPT"/>
</dbReference>
<evidence type="ECO:0000256" key="5">
    <source>
        <dbReference type="ARBA" id="ARBA00022692"/>
    </source>
</evidence>
<dbReference type="PANTHER" id="PTHR48063">
    <property type="entry name" value="LRR RECEPTOR-LIKE KINASE"/>
    <property type="match status" value="1"/>
</dbReference>
<dbReference type="InterPro" id="IPR046956">
    <property type="entry name" value="RLP23-like"/>
</dbReference>
<accession>A0A059DCL4</accession>
<evidence type="ECO:0000256" key="8">
    <source>
        <dbReference type="ARBA" id="ARBA00022989"/>
    </source>
</evidence>
<dbReference type="PANTHER" id="PTHR48063:SF112">
    <property type="entry name" value="RECEPTOR LIKE PROTEIN 30-LIKE"/>
    <property type="match status" value="1"/>
</dbReference>
<protein>
    <recommendedName>
        <fullName evidence="14">Leucine-rich repeat-containing N-terminal plant-type domain-containing protein</fullName>
    </recommendedName>
</protein>
<keyword evidence="6" id="KW-0732">Signal</keyword>
<dbReference type="AlphaFoldDB" id="A0A059DCL4"/>
<evidence type="ECO:0000256" key="7">
    <source>
        <dbReference type="ARBA" id="ARBA00022737"/>
    </source>
</evidence>
<keyword evidence="11" id="KW-0325">Glycoprotein</keyword>
<evidence type="ECO:0000313" key="13">
    <source>
        <dbReference type="EMBL" id="KCW88229.1"/>
    </source>
</evidence>
<keyword evidence="7" id="KW-0677">Repeat</keyword>
<evidence type="ECO:0000256" key="3">
    <source>
        <dbReference type="ARBA" id="ARBA00022475"/>
    </source>
</evidence>
<dbReference type="Gene3D" id="3.80.10.10">
    <property type="entry name" value="Ribonuclease Inhibitor"/>
    <property type="match status" value="2"/>
</dbReference>
<sequence length="800" mass="90173">MCQNMTSLRHLALSRCFIKGPIPRAIFQNMTSLWHLDLSMNFFEGPIPSAIFQNITSLRHLDLSWNHFNSSVPRWFDNLRSLVDLDLGWNLLQSIEGGLFSFLRNKPSLESLSLHDNELHDELFLVEGNSSGLIGKNLERLDVSDNFLRGALPDWLVHLKNLTWLDLSSNQLHGTIPSSYGWLCLEQLSLSYNQLTGNIPKALGRLQVLRSLDLSNNLLNGTIPQSLGQLQDLDWLDLSGNSLRGTISEIHFANLSKLEYLDIGNNSLTFKVDSDWIPPFDLSYIVMMSCDFRNEFPQWIKTQVNAKNIVLSNSSIIGALPDWLGLMSFYSLDLSYNQINGSLPKFHPKLFYLDLSHNLISEPIPQDIARAMPHISSLKLNDNLLSGPIPTSLCEMEFLDELHLERNELVGKIPDCWKANILSLVDLSSNKLSGVIPSSLVNQTQLLSIYLSNNSLQGEIPVTMNYCRNLLVLDLGENKISGSVPHWFGTSFQFLNILRLRENMFNGSIPSQLCSLPALRMLDLAVNNLTGRIPNCLGHMTGMKLPKNVDEGNALSPTYEAEPSVNDSMPAALDPSIWYILHVEQVVKGIDLDYTTLALRLMVNLDLSSNELIGRIPEELTLLSKLRGLNLSRNFLSEGIPTMIGHMKWLESLDLSNNHLSGTIPQSFSAFKSLSKLNLSHNNFTGPIPKGNQIQTLDDPSIYADNPLLCGDHLQKKCPSVEAPRVSEEDPDEEGKLEKVMFYIVIMLGFATGFWGVIGVLVYKKNWRRVYFNYVDRKTDMVYVIIVVKAVELRRRLRRA</sequence>
<dbReference type="FunFam" id="3.80.10.10:FF:000095">
    <property type="entry name" value="LRR receptor-like serine/threonine-protein kinase GSO1"/>
    <property type="match status" value="2"/>
</dbReference>
<dbReference type="Pfam" id="PF00560">
    <property type="entry name" value="LRR_1"/>
    <property type="match status" value="4"/>
</dbReference>
<keyword evidence="9 12" id="KW-0472">Membrane</keyword>
<evidence type="ECO:0000256" key="1">
    <source>
        <dbReference type="ARBA" id="ARBA00004251"/>
    </source>
</evidence>
<evidence type="ECO:0008006" key="14">
    <source>
        <dbReference type="Google" id="ProtNLM"/>
    </source>
</evidence>
<evidence type="ECO:0000256" key="9">
    <source>
        <dbReference type="ARBA" id="ARBA00023136"/>
    </source>
</evidence>
<dbReference type="eggNOG" id="KOG0619">
    <property type="taxonomic scope" value="Eukaryota"/>
</dbReference>
<comment type="similarity">
    <text evidence="2">Belongs to the RLP family.</text>
</comment>
<gene>
    <name evidence="13" type="ORF">EUGRSUZ_A00622</name>
</gene>
<feature type="transmembrane region" description="Helical" evidence="12">
    <location>
        <begin position="740"/>
        <end position="763"/>
    </location>
</feature>
<dbReference type="SMART" id="SM00369">
    <property type="entry name" value="LRR_TYP"/>
    <property type="match status" value="9"/>
</dbReference>
<evidence type="ECO:0000256" key="10">
    <source>
        <dbReference type="ARBA" id="ARBA00023170"/>
    </source>
</evidence>
<evidence type="ECO:0000256" key="2">
    <source>
        <dbReference type="ARBA" id="ARBA00009592"/>
    </source>
</evidence>
<proteinExistence type="inferred from homology"/>
<dbReference type="Gramene" id="KCW88229">
    <property type="protein sequence ID" value="KCW88229"/>
    <property type="gene ID" value="EUGRSUZ_A00622"/>
</dbReference>
<keyword evidence="10" id="KW-0675">Receptor</keyword>
<evidence type="ECO:0000256" key="12">
    <source>
        <dbReference type="SAM" id="Phobius"/>
    </source>
</evidence>
<evidence type="ECO:0000256" key="11">
    <source>
        <dbReference type="ARBA" id="ARBA00023180"/>
    </source>
</evidence>
<dbReference type="InterPro" id="IPR001611">
    <property type="entry name" value="Leu-rich_rpt"/>
</dbReference>
<comment type="subcellular location">
    <subcellularLocation>
        <location evidence="1">Cell membrane</location>
        <topology evidence="1">Single-pass type I membrane protein</topology>
    </subcellularLocation>
</comment>
<dbReference type="InterPro" id="IPR032675">
    <property type="entry name" value="LRR_dom_sf"/>
</dbReference>
<dbReference type="InParanoid" id="A0A059DCL4"/>
<keyword evidence="4" id="KW-0433">Leucine-rich repeat</keyword>
<dbReference type="OMA" id="DISWNIL"/>